<dbReference type="EMBL" id="JBHTBX010000017">
    <property type="protein sequence ID" value="MFC7436361.1"/>
    <property type="molecule type" value="Genomic_DNA"/>
</dbReference>
<name>A0ABW2RE29_9BURK</name>
<keyword evidence="2" id="KW-1185">Reference proteome</keyword>
<accession>A0ABW2RE29</accession>
<dbReference type="Proteomes" id="UP001596495">
    <property type="component" value="Unassembled WGS sequence"/>
</dbReference>
<sequence length="65" mass="7310">MLDEPDADKQFSVHAAWQADGTPSQQLVLYGVNWSDARQMKWLPEHLTRRCASDDSGDSEDTSSK</sequence>
<gene>
    <name evidence="1" type="ORF">ACFQNJ_17785</name>
</gene>
<evidence type="ECO:0000313" key="2">
    <source>
        <dbReference type="Proteomes" id="UP001596495"/>
    </source>
</evidence>
<dbReference type="RefSeq" id="WP_382259965.1">
    <property type="nucleotide sequence ID" value="NZ_JBHTBX010000017.1"/>
</dbReference>
<evidence type="ECO:0000313" key="1">
    <source>
        <dbReference type="EMBL" id="MFC7436361.1"/>
    </source>
</evidence>
<protein>
    <submittedName>
        <fullName evidence="1">Uncharacterized protein</fullName>
    </submittedName>
</protein>
<comment type="caution">
    <text evidence="1">The sequence shown here is derived from an EMBL/GenBank/DDBJ whole genome shotgun (WGS) entry which is preliminary data.</text>
</comment>
<proteinExistence type="predicted"/>
<reference evidence="2" key="1">
    <citation type="journal article" date="2019" name="Int. J. Syst. Evol. Microbiol.">
        <title>The Global Catalogue of Microorganisms (GCM) 10K type strain sequencing project: providing services to taxonomists for standard genome sequencing and annotation.</title>
        <authorList>
            <consortium name="The Broad Institute Genomics Platform"/>
            <consortium name="The Broad Institute Genome Sequencing Center for Infectious Disease"/>
            <person name="Wu L."/>
            <person name="Ma J."/>
        </authorList>
    </citation>
    <scope>NUCLEOTIDE SEQUENCE [LARGE SCALE GENOMIC DNA]</scope>
    <source>
        <strain evidence="2">CCUG 54518</strain>
    </source>
</reference>
<organism evidence="1 2">
    <name type="scientific">Hydrogenophaga bisanensis</name>
    <dbReference type="NCBI Taxonomy" id="439611"/>
    <lineage>
        <taxon>Bacteria</taxon>
        <taxon>Pseudomonadati</taxon>
        <taxon>Pseudomonadota</taxon>
        <taxon>Betaproteobacteria</taxon>
        <taxon>Burkholderiales</taxon>
        <taxon>Comamonadaceae</taxon>
        <taxon>Hydrogenophaga</taxon>
    </lineage>
</organism>